<gene>
    <name evidence="1" type="ORF">RB602_15335</name>
</gene>
<evidence type="ECO:0000313" key="2">
    <source>
        <dbReference type="Proteomes" id="UP001302429"/>
    </source>
</evidence>
<keyword evidence="2" id="KW-1185">Reference proteome</keyword>
<protein>
    <submittedName>
        <fullName evidence="1">Uncharacterized protein</fullName>
    </submittedName>
</protein>
<accession>A0AA97I230</accession>
<sequence>MTDQFALFSYSPAPMIRLPVDPDGSVIAGEADETFTLEHPRMAWDSARIQLHQHDDNHWLWSTSFNTGLRGSSYYVGAKWGRFAASKNDALYYAIEELRERVNPTREESDSTELAKIRQWLVTLEDQIGMLS</sequence>
<dbReference type="EMBL" id="CP136595">
    <property type="protein sequence ID" value="WOE76757.1"/>
    <property type="molecule type" value="Genomic_DNA"/>
</dbReference>
<organism evidence="1 2">
    <name type="scientific">Alterisphingorhabdus coralli</name>
    <dbReference type="NCBI Taxonomy" id="3071408"/>
    <lineage>
        <taxon>Bacteria</taxon>
        <taxon>Pseudomonadati</taxon>
        <taxon>Pseudomonadota</taxon>
        <taxon>Alphaproteobacteria</taxon>
        <taxon>Sphingomonadales</taxon>
        <taxon>Sphingomonadaceae</taxon>
        <taxon>Alterisphingorhabdus (ex Yan et al. 2024)</taxon>
    </lineage>
</organism>
<evidence type="ECO:0000313" key="1">
    <source>
        <dbReference type="EMBL" id="WOE76757.1"/>
    </source>
</evidence>
<geneLocation type="plasmid" evidence="1 2">
    <name>unnamed</name>
</geneLocation>
<dbReference type="Proteomes" id="UP001302429">
    <property type="component" value="Plasmid unnamed"/>
</dbReference>
<dbReference type="AlphaFoldDB" id="A0AA97I230"/>
<keyword evidence="1" id="KW-0614">Plasmid</keyword>
<name>A0AA97I230_9SPHN</name>
<dbReference type="RefSeq" id="WP_317084723.1">
    <property type="nucleotide sequence ID" value="NZ_CP136595.1"/>
</dbReference>
<reference evidence="1 2" key="1">
    <citation type="submission" date="2023-10" db="EMBL/GenBank/DDBJ databases">
        <title>Complete genome sequence of a Sphingomonadaceae bacterium.</title>
        <authorList>
            <person name="Yan C."/>
        </authorList>
    </citation>
    <scope>NUCLEOTIDE SEQUENCE [LARGE SCALE GENOMIC DNA]</scope>
    <source>
        <strain evidence="1 2">SCSIO 66989</strain>
        <plasmid evidence="1 2">unnamed</plasmid>
    </source>
</reference>
<dbReference type="KEGG" id="acoa:RB602_15335"/>
<proteinExistence type="predicted"/>